<evidence type="ECO:0000256" key="1">
    <source>
        <dbReference type="SAM" id="MobiDB-lite"/>
    </source>
</evidence>
<evidence type="ECO:0000313" key="3">
    <source>
        <dbReference type="Proteomes" id="UP000623010"/>
    </source>
</evidence>
<dbReference type="EMBL" id="BMWH01000012">
    <property type="protein sequence ID" value="GGZ92003.1"/>
    <property type="molecule type" value="Genomic_DNA"/>
</dbReference>
<feature type="compositionally biased region" description="Basic and acidic residues" evidence="1">
    <location>
        <begin position="46"/>
        <end position="66"/>
    </location>
</feature>
<organism evidence="2 3">
    <name type="scientific">Streptomyces echinoruber</name>
    <dbReference type="NCBI Taxonomy" id="68898"/>
    <lineage>
        <taxon>Bacteria</taxon>
        <taxon>Bacillati</taxon>
        <taxon>Actinomycetota</taxon>
        <taxon>Actinomycetes</taxon>
        <taxon>Kitasatosporales</taxon>
        <taxon>Streptomycetaceae</taxon>
        <taxon>Streptomyces</taxon>
    </lineage>
</organism>
<name>A0A918RCT2_9ACTN</name>
<proteinExistence type="predicted"/>
<feature type="region of interest" description="Disordered" evidence="1">
    <location>
        <begin position="41"/>
        <end position="66"/>
    </location>
</feature>
<protein>
    <submittedName>
        <fullName evidence="2">Uncharacterized protein</fullName>
    </submittedName>
</protein>
<dbReference type="RefSeq" id="WP_190058200.1">
    <property type="nucleotide sequence ID" value="NZ_BMWH01000012.1"/>
</dbReference>
<reference evidence="2" key="1">
    <citation type="journal article" date="2014" name="Int. J. Syst. Evol. Microbiol.">
        <title>Complete genome sequence of Corynebacterium casei LMG S-19264T (=DSM 44701T), isolated from a smear-ripened cheese.</title>
        <authorList>
            <consortium name="US DOE Joint Genome Institute (JGI-PGF)"/>
            <person name="Walter F."/>
            <person name="Albersmeier A."/>
            <person name="Kalinowski J."/>
            <person name="Ruckert C."/>
        </authorList>
    </citation>
    <scope>NUCLEOTIDE SEQUENCE</scope>
    <source>
        <strain evidence="2">JCM 5016</strain>
    </source>
</reference>
<keyword evidence="3" id="KW-1185">Reference proteome</keyword>
<dbReference type="AlphaFoldDB" id="A0A918RCT2"/>
<comment type="caution">
    <text evidence="2">The sequence shown here is derived from an EMBL/GenBank/DDBJ whole genome shotgun (WGS) entry which is preliminary data.</text>
</comment>
<evidence type="ECO:0000313" key="2">
    <source>
        <dbReference type="EMBL" id="GGZ92003.1"/>
    </source>
</evidence>
<reference evidence="2" key="2">
    <citation type="submission" date="2020-09" db="EMBL/GenBank/DDBJ databases">
        <authorList>
            <person name="Sun Q."/>
            <person name="Ohkuma M."/>
        </authorList>
    </citation>
    <scope>NUCLEOTIDE SEQUENCE</scope>
    <source>
        <strain evidence="2">JCM 5016</strain>
    </source>
</reference>
<dbReference type="Proteomes" id="UP000623010">
    <property type="component" value="Unassembled WGS sequence"/>
</dbReference>
<accession>A0A918RCT2</accession>
<sequence length="66" mass="6733">MAEQNGEPGGVRCKACGSRPASPSGDGTLCEHCAAVLELPDSSGLTKDEGAAVRRSFEGRDTRPGS</sequence>
<feature type="region of interest" description="Disordered" evidence="1">
    <location>
        <begin position="1"/>
        <end position="27"/>
    </location>
</feature>
<gene>
    <name evidence="2" type="ORF">GCM10010389_33220</name>
</gene>